<feature type="transmembrane region" description="Helical" evidence="1">
    <location>
        <begin position="12"/>
        <end position="33"/>
    </location>
</feature>
<evidence type="ECO:0000313" key="2">
    <source>
        <dbReference type="EMBL" id="BDZ59174.1"/>
    </source>
</evidence>
<dbReference type="RefSeq" id="WP_142006272.1">
    <property type="nucleotide sequence ID" value="NZ_AP027735.1"/>
</dbReference>
<reference evidence="2" key="2">
    <citation type="submission" date="2023-02" db="EMBL/GenBank/DDBJ databases">
        <authorList>
            <person name="Sun Q."/>
            <person name="Mori K."/>
        </authorList>
    </citation>
    <scope>NUCLEOTIDE SEQUENCE</scope>
    <source>
        <strain evidence="2">NBRC 110608</strain>
    </source>
</reference>
<organism evidence="2">
    <name type="scientific">Barrientosiimonas endolithica</name>
    <dbReference type="NCBI Taxonomy" id="1535208"/>
    <lineage>
        <taxon>Bacteria</taxon>
        <taxon>Bacillati</taxon>
        <taxon>Actinomycetota</taxon>
        <taxon>Actinomycetes</taxon>
        <taxon>Micrococcales</taxon>
        <taxon>Dermacoccaceae</taxon>
        <taxon>Barrientosiimonas</taxon>
    </lineage>
</organism>
<name>A0ABM8HDV9_9MICO</name>
<evidence type="ECO:0000256" key="1">
    <source>
        <dbReference type="SAM" id="Phobius"/>
    </source>
</evidence>
<sequence length="115" mass="12628">MRLLNRRPVAIAYWFVAAVLSVFAGVAAANAAVGFAPETTDELGEPTTNGAQILYGLVGFALGMLGAIAVFAGVWLALWALERRSHPQVEEWDESDDEDDFDDILVDEEGERFRR</sequence>
<accession>A0ABM8HDV9</accession>
<dbReference type="EMBL" id="AP027735">
    <property type="protein sequence ID" value="BDZ59174.1"/>
    <property type="molecule type" value="Genomic_DNA"/>
</dbReference>
<gene>
    <name evidence="2" type="ORF">GCM10025872_28310</name>
</gene>
<keyword evidence="1" id="KW-1133">Transmembrane helix</keyword>
<reference evidence="2" key="1">
    <citation type="journal article" date="2014" name="Int. J. Syst. Evol. Microbiol.">
        <title>Complete genome of a new Firmicutes species belonging to the dominant human colonic microbiota ('Ruminococcus bicirculans') reveals two chromosomes and a selective capacity to utilize plant glucans.</title>
        <authorList>
            <consortium name="NISC Comparative Sequencing Program"/>
            <person name="Wegmann U."/>
            <person name="Louis P."/>
            <person name="Goesmann A."/>
            <person name="Henrissat B."/>
            <person name="Duncan S.H."/>
            <person name="Flint H.J."/>
        </authorList>
    </citation>
    <scope>NUCLEOTIDE SEQUENCE</scope>
    <source>
        <strain evidence="2">NBRC 110608</strain>
    </source>
</reference>
<protein>
    <submittedName>
        <fullName evidence="2">Uncharacterized protein</fullName>
    </submittedName>
</protein>
<keyword evidence="1" id="KW-0472">Membrane</keyword>
<keyword evidence="1" id="KW-0812">Transmembrane</keyword>
<proteinExistence type="predicted"/>
<feature type="transmembrane region" description="Helical" evidence="1">
    <location>
        <begin position="53"/>
        <end position="78"/>
    </location>
</feature>